<dbReference type="GO" id="GO:0016125">
    <property type="term" value="P:sterol metabolic process"/>
    <property type="evidence" value="ECO:0007669"/>
    <property type="project" value="TreeGrafter"/>
</dbReference>
<dbReference type="GO" id="GO:0016705">
    <property type="term" value="F:oxidoreductase activity, acting on paired donors, with incorporation or reduction of molecular oxygen"/>
    <property type="evidence" value="ECO:0007669"/>
    <property type="project" value="InterPro"/>
</dbReference>
<dbReference type="OrthoDB" id="1470350at2759"/>
<dbReference type="STRING" id="1231657.A0A1Y1YJX4"/>
<dbReference type="Proteomes" id="UP000193144">
    <property type="component" value="Unassembled WGS sequence"/>
</dbReference>
<dbReference type="PANTHER" id="PTHR24286:SF384">
    <property type="entry name" value="P450, PUTATIVE (EUROFUNG)-RELATED"/>
    <property type="match status" value="1"/>
</dbReference>
<keyword evidence="9" id="KW-1185">Reference proteome</keyword>
<evidence type="ECO:0000256" key="1">
    <source>
        <dbReference type="ARBA" id="ARBA00010617"/>
    </source>
</evidence>
<dbReference type="InterPro" id="IPR036396">
    <property type="entry name" value="Cyt_P450_sf"/>
</dbReference>
<dbReference type="SUPFAM" id="SSF48264">
    <property type="entry name" value="Cytochrome P450"/>
    <property type="match status" value="1"/>
</dbReference>
<dbReference type="GO" id="GO:0004497">
    <property type="term" value="F:monooxygenase activity"/>
    <property type="evidence" value="ECO:0007669"/>
    <property type="project" value="UniProtKB-KW"/>
</dbReference>
<sequence length="487" mass="54224">MSTKPPPHLPHGVSTRLLSGLTETFSFHASPETFISSRLTALASQHPELVDSRTTVRAQILNRNVAIVSSYSQVQAVLKYNGEDGGNEGKKCPVFVAEDAYKQFMGPFYPSPNLLLADGEAHVKMRGPWEAKMRGLFAKPGVAQMVKEQILRHFDETPTVPVDLYVHLKVLCWRILLGIFLDLRADDPIFAQFEKLQEDLLRGQFSLLPVSINVGVWHSPRKRGMDSKVKLHSMILERLKKVPGSCPFTPQDVQPLDDGLSEIANHILLFTSSLAIKGVSSLLTAYLLNVFLFQRGGVPLVDETTALASDEKTALLRSILLETERLSPPVVGIMRRATRETLLPTEDSLPEIKIPKGWDIWLYFVGAGRDPQVFGKKSDRFVPERYLTSEKAPEGFSFSTGSKTCIGKDLVRDICLAVATTMIESGVRLEGEVQAPGVRKWLGWSDDDEVSLEDWGRDVKQLPTQHPSKPVMVRVVSERRDSEDEGS</sequence>
<evidence type="ECO:0000256" key="2">
    <source>
        <dbReference type="ARBA" id="ARBA00022617"/>
    </source>
</evidence>
<organism evidence="8 9">
    <name type="scientific">Clohesyomyces aquaticus</name>
    <dbReference type="NCBI Taxonomy" id="1231657"/>
    <lineage>
        <taxon>Eukaryota</taxon>
        <taxon>Fungi</taxon>
        <taxon>Dikarya</taxon>
        <taxon>Ascomycota</taxon>
        <taxon>Pezizomycotina</taxon>
        <taxon>Dothideomycetes</taxon>
        <taxon>Pleosporomycetidae</taxon>
        <taxon>Pleosporales</taxon>
        <taxon>Lindgomycetaceae</taxon>
        <taxon>Clohesyomyces</taxon>
    </lineage>
</organism>
<gene>
    <name evidence="8" type="ORF">BCR34DRAFT_606975</name>
</gene>
<dbReference type="EMBL" id="MCFA01000217">
    <property type="protein sequence ID" value="ORX98305.1"/>
    <property type="molecule type" value="Genomic_DNA"/>
</dbReference>
<dbReference type="GO" id="GO:0020037">
    <property type="term" value="F:heme binding"/>
    <property type="evidence" value="ECO:0007669"/>
    <property type="project" value="InterPro"/>
</dbReference>
<comment type="caution">
    <text evidence="8">The sequence shown here is derived from an EMBL/GenBank/DDBJ whole genome shotgun (WGS) entry which is preliminary data.</text>
</comment>
<evidence type="ECO:0000256" key="6">
    <source>
        <dbReference type="ARBA" id="ARBA00023033"/>
    </source>
</evidence>
<keyword evidence="4 7" id="KW-0560">Oxidoreductase</keyword>
<name>A0A1Y1YJX4_9PLEO</name>
<protein>
    <submittedName>
        <fullName evidence="8">Cytochrome P450</fullName>
    </submittedName>
</protein>
<evidence type="ECO:0000256" key="7">
    <source>
        <dbReference type="RuleBase" id="RU000461"/>
    </source>
</evidence>
<evidence type="ECO:0000256" key="3">
    <source>
        <dbReference type="ARBA" id="ARBA00022723"/>
    </source>
</evidence>
<keyword evidence="5 7" id="KW-0408">Iron</keyword>
<dbReference type="Gene3D" id="1.10.630.10">
    <property type="entry name" value="Cytochrome P450"/>
    <property type="match status" value="1"/>
</dbReference>
<proteinExistence type="inferred from homology"/>
<dbReference type="PROSITE" id="PS00086">
    <property type="entry name" value="CYTOCHROME_P450"/>
    <property type="match status" value="1"/>
</dbReference>
<dbReference type="InterPro" id="IPR017972">
    <property type="entry name" value="Cyt_P450_CS"/>
</dbReference>
<comment type="similarity">
    <text evidence="1 7">Belongs to the cytochrome P450 family.</text>
</comment>
<keyword evidence="3 7" id="KW-0479">Metal-binding</keyword>
<dbReference type="Pfam" id="PF00067">
    <property type="entry name" value="p450"/>
    <property type="match status" value="1"/>
</dbReference>
<dbReference type="CDD" id="cd00302">
    <property type="entry name" value="cytochrome_P450"/>
    <property type="match status" value="1"/>
</dbReference>
<reference evidence="8 9" key="1">
    <citation type="submission" date="2016-07" db="EMBL/GenBank/DDBJ databases">
        <title>Pervasive Adenine N6-methylation of Active Genes in Fungi.</title>
        <authorList>
            <consortium name="DOE Joint Genome Institute"/>
            <person name="Mondo S.J."/>
            <person name="Dannebaum R.O."/>
            <person name="Kuo R.C."/>
            <person name="Labutti K."/>
            <person name="Haridas S."/>
            <person name="Kuo A."/>
            <person name="Salamov A."/>
            <person name="Ahrendt S.R."/>
            <person name="Lipzen A."/>
            <person name="Sullivan W."/>
            <person name="Andreopoulos W.B."/>
            <person name="Clum A."/>
            <person name="Lindquist E."/>
            <person name="Daum C."/>
            <person name="Ramamoorthy G.K."/>
            <person name="Gryganskyi A."/>
            <person name="Culley D."/>
            <person name="Magnuson J.K."/>
            <person name="James T.Y."/>
            <person name="O'Malley M.A."/>
            <person name="Stajich J.E."/>
            <person name="Spatafora J.W."/>
            <person name="Visel A."/>
            <person name="Grigoriev I.V."/>
        </authorList>
    </citation>
    <scope>NUCLEOTIDE SEQUENCE [LARGE SCALE GENOMIC DNA]</scope>
    <source>
        <strain evidence="8 9">CBS 115471</strain>
    </source>
</reference>
<dbReference type="GO" id="GO:0005506">
    <property type="term" value="F:iron ion binding"/>
    <property type="evidence" value="ECO:0007669"/>
    <property type="project" value="InterPro"/>
</dbReference>
<dbReference type="PANTHER" id="PTHR24286">
    <property type="entry name" value="CYTOCHROME P450 26"/>
    <property type="match status" value="1"/>
</dbReference>
<evidence type="ECO:0000313" key="9">
    <source>
        <dbReference type="Proteomes" id="UP000193144"/>
    </source>
</evidence>
<accession>A0A1Y1YJX4</accession>
<evidence type="ECO:0000256" key="4">
    <source>
        <dbReference type="ARBA" id="ARBA00023002"/>
    </source>
</evidence>
<keyword evidence="6 7" id="KW-0503">Monooxygenase</keyword>
<evidence type="ECO:0000313" key="8">
    <source>
        <dbReference type="EMBL" id="ORX98305.1"/>
    </source>
</evidence>
<dbReference type="InterPro" id="IPR001128">
    <property type="entry name" value="Cyt_P450"/>
</dbReference>
<dbReference type="AlphaFoldDB" id="A0A1Y1YJX4"/>
<keyword evidence="2 7" id="KW-0349">Heme</keyword>
<evidence type="ECO:0000256" key="5">
    <source>
        <dbReference type="ARBA" id="ARBA00023004"/>
    </source>
</evidence>